<dbReference type="GO" id="GO:0005739">
    <property type="term" value="C:mitochondrion"/>
    <property type="evidence" value="ECO:0007669"/>
    <property type="project" value="TreeGrafter"/>
</dbReference>
<evidence type="ECO:0000256" key="3">
    <source>
        <dbReference type="ARBA" id="ARBA00022490"/>
    </source>
</evidence>
<dbReference type="Proteomes" id="UP000887574">
    <property type="component" value="Unplaced"/>
</dbReference>
<dbReference type="AlphaFoldDB" id="A0A915ERW6"/>
<comment type="subunit">
    <text evidence="2">Interacts with microtubules.</text>
</comment>
<evidence type="ECO:0000313" key="9">
    <source>
        <dbReference type="Proteomes" id="UP000887574"/>
    </source>
</evidence>
<keyword evidence="3" id="KW-0963">Cytoplasm</keyword>
<dbReference type="WBParaSite" id="jg9136">
    <property type="protein sequence ID" value="jg9136"/>
    <property type="gene ID" value="jg9136"/>
</dbReference>
<dbReference type="SUPFAM" id="SSF48452">
    <property type="entry name" value="TPR-like"/>
    <property type="match status" value="1"/>
</dbReference>
<dbReference type="GO" id="GO:0097431">
    <property type="term" value="C:mitotic spindle pole"/>
    <property type="evidence" value="ECO:0007669"/>
    <property type="project" value="TreeGrafter"/>
</dbReference>
<evidence type="ECO:0000256" key="5">
    <source>
        <dbReference type="ARBA" id="ARBA00022803"/>
    </source>
</evidence>
<dbReference type="GO" id="GO:0005876">
    <property type="term" value="C:spindle microtubule"/>
    <property type="evidence" value="ECO:0007669"/>
    <property type="project" value="TreeGrafter"/>
</dbReference>
<evidence type="ECO:0000256" key="1">
    <source>
        <dbReference type="ARBA" id="ARBA00004245"/>
    </source>
</evidence>
<organism evidence="9 10">
    <name type="scientific">Ditylenchus dipsaci</name>
    <dbReference type="NCBI Taxonomy" id="166011"/>
    <lineage>
        <taxon>Eukaryota</taxon>
        <taxon>Metazoa</taxon>
        <taxon>Ecdysozoa</taxon>
        <taxon>Nematoda</taxon>
        <taxon>Chromadorea</taxon>
        <taxon>Rhabditida</taxon>
        <taxon>Tylenchina</taxon>
        <taxon>Tylenchomorpha</taxon>
        <taxon>Sphaerularioidea</taxon>
        <taxon>Anguinidae</taxon>
        <taxon>Anguininae</taxon>
        <taxon>Ditylenchus</taxon>
    </lineage>
</organism>
<evidence type="ECO:0000256" key="8">
    <source>
        <dbReference type="ARBA" id="ARBA00041958"/>
    </source>
</evidence>
<proteinExistence type="predicted"/>
<dbReference type="InterPro" id="IPR049039">
    <property type="entry name" value="RMD1-3_a_helical_rpt"/>
</dbReference>
<dbReference type="PANTHER" id="PTHR16056:SF16">
    <property type="entry name" value="REGULATOR OF MICROTUBULE DYNAMICS PROTEIN 1"/>
    <property type="match status" value="1"/>
</dbReference>
<keyword evidence="5" id="KW-0802">TPR repeat</keyword>
<reference evidence="10" key="1">
    <citation type="submission" date="2022-11" db="UniProtKB">
        <authorList>
            <consortium name="WormBaseParasite"/>
        </authorList>
    </citation>
    <scope>IDENTIFICATION</scope>
</reference>
<evidence type="ECO:0000313" key="10">
    <source>
        <dbReference type="WBParaSite" id="jg9136"/>
    </source>
</evidence>
<protein>
    <recommendedName>
        <fullName evidence="7">Regulator of microtubule dynamics protein 1</fullName>
    </recommendedName>
    <alternativeName>
        <fullName evidence="8">Protein FAM82B</fullName>
    </alternativeName>
</protein>
<accession>A0A915ERW6</accession>
<dbReference type="Pfam" id="PF21033">
    <property type="entry name" value="RMD1-3"/>
    <property type="match status" value="1"/>
</dbReference>
<sequence length="292" mass="33033">MFRTFASRLFRRHFPVLGRSVKYCITAGGAATGGASLSLSFFSGETTARSQADVAAMSKELDVLVHIRESDVFYDNYMLDRAYEILQKYKSSDNPELLWRLARVLCELGKNAENNKEKKRLFSEALEVAKSALDYESNARDGKCFAAHKWYAIVLNYVSEQEGTKSQIKNSVDVKTHFERAVQLNPLDPTSWHLLGVWHFSFADLSGMSRMAASAFFASPPSSTFEEALHHFQRAEVVQPGKEETVEWFKKAFQAPVLTKDDMETHVRAAEHLTKKYGFSKEKLAALISNRP</sequence>
<dbReference type="GO" id="GO:0008017">
    <property type="term" value="F:microtubule binding"/>
    <property type="evidence" value="ECO:0007669"/>
    <property type="project" value="TreeGrafter"/>
</dbReference>
<evidence type="ECO:0000256" key="7">
    <source>
        <dbReference type="ARBA" id="ARBA00039966"/>
    </source>
</evidence>
<dbReference type="Gene3D" id="1.25.40.10">
    <property type="entry name" value="Tetratricopeptide repeat domain"/>
    <property type="match status" value="1"/>
</dbReference>
<evidence type="ECO:0000256" key="6">
    <source>
        <dbReference type="ARBA" id="ARBA00023212"/>
    </source>
</evidence>
<evidence type="ECO:0000256" key="2">
    <source>
        <dbReference type="ARBA" id="ARBA00011375"/>
    </source>
</evidence>
<keyword evidence="6" id="KW-0206">Cytoskeleton</keyword>
<dbReference type="InterPro" id="IPR011990">
    <property type="entry name" value="TPR-like_helical_dom_sf"/>
</dbReference>
<comment type="subcellular location">
    <subcellularLocation>
        <location evidence="1">Cytoplasm</location>
        <location evidence="1">Cytoskeleton</location>
    </subcellularLocation>
</comment>
<keyword evidence="4" id="KW-0677">Repeat</keyword>
<name>A0A915ERW6_9BILA</name>
<evidence type="ECO:0000256" key="4">
    <source>
        <dbReference type="ARBA" id="ARBA00022737"/>
    </source>
</evidence>
<keyword evidence="9" id="KW-1185">Reference proteome</keyword>
<dbReference type="PANTHER" id="PTHR16056">
    <property type="entry name" value="REGULATOR OF MICROTUBULE DYNAMICS PROTEIN"/>
    <property type="match status" value="1"/>
</dbReference>